<dbReference type="Proteomes" id="UP001595755">
    <property type="component" value="Unassembled WGS sequence"/>
</dbReference>
<gene>
    <name evidence="2" type="ORF">ACFO1S_22100</name>
</gene>
<name>A0ABV8SFC6_9BACL</name>
<dbReference type="RefSeq" id="WP_378127686.1">
    <property type="nucleotide sequence ID" value="NZ_JBHSED010000058.1"/>
</dbReference>
<organism evidence="2 3">
    <name type="scientific">Cohnella boryungensis</name>
    <dbReference type="NCBI Taxonomy" id="768479"/>
    <lineage>
        <taxon>Bacteria</taxon>
        <taxon>Bacillati</taxon>
        <taxon>Bacillota</taxon>
        <taxon>Bacilli</taxon>
        <taxon>Bacillales</taxon>
        <taxon>Paenibacillaceae</taxon>
        <taxon>Cohnella</taxon>
    </lineage>
</organism>
<keyword evidence="3" id="KW-1185">Reference proteome</keyword>
<evidence type="ECO:0000313" key="2">
    <source>
        <dbReference type="EMBL" id="MFC4306127.1"/>
    </source>
</evidence>
<comment type="caution">
    <text evidence="2">The sequence shown here is derived from an EMBL/GenBank/DDBJ whole genome shotgun (WGS) entry which is preliminary data.</text>
</comment>
<protein>
    <submittedName>
        <fullName evidence="2">PCYCGC motif-containing (Lipo)protein</fullName>
    </submittedName>
</protein>
<proteinExistence type="predicted"/>
<dbReference type="PROSITE" id="PS51257">
    <property type="entry name" value="PROKAR_LIPOPROTEIN"/>
    <property type="match status" value="1"/>
</dbReference>
<dbReference type="InterPro" id="IPR025673">
    <property type="entry name" value="PCYCGC"/>
</dbReference>
<feature type="signal peptide" evidence="1">
    <location>
        <begin position="1"/>
        <end position="22"/>
    </location>
</feature>
<dbReference type="Pfam" id="PF13798">
    <property type="entry name" value="PCYCGC"/>
    <property type="match status" value="1"/>
</dbReference>
<feature type="chain" id="PRO_5046752549" evidence="1">
    <location>
        <begin position="23"/>
        <end position="166"/>
    </location>
</feature>
<dbReference type="EMBL" id="JBHSED010000058">
    <property type="protein sequence ID" value="MFC4306127.1"/>
    <property type="molecule type" value="Genomic_DNA"/>
</dbReference>
<reference evidence="3" key="1">
    <citation type="journal article" date="2019" name="Int. J. Syst. Evol. Microbiol.">
        <title>The Global Catalogue of Microorganisms (GCM) 10K type strain sequencing project: providing services to taxonomists for standard genome sequencing and annotation.</title>
        <authorList>
            <consortium name="The Broad Institute Genomics Platform"/>
            <consortium name="The Broad Institute Genome Sequencing Center for Infectious Disease"/>
            <person name="Wu L."/>
            <person name="Ma J."/>
        </authorList>
    </citation>
    <scope>NUCLEOTIDE SEQUENCE [LARGE SCALE GENOMIC DNA]</scope>
    <source>
        <strain evidence="3">CGMCC 4.1641</strain>
    </source>
</reference>
<keyword evidence="1" id="KW-0732">Signal</keyword>
<accession>A0ABV8SFC6</accession>
<sequence>MKKLALLALGFGMLALSACGKAAESPHAESSHAGHSSHASNGDLREITASADQLPAFLDGQTDSVRLAYQAAGALGDTLQWIPCYCGCGSSAGHRSNLNCFVNETRADGSVEWDDHGTRCGVCVQIVLQTAQLKQQGKSDLEIRKYIDSHYQSGFADPTDTPLPAA</sequence>
<evidence type="ECO:0000256" key="1">
    <source>
        <dbReference type="SAM" id="SignalP"/>
    </source>
</evidence>
<evidence type="ECO:0000313" key="3">
    <source>
        <dbReference type="Proteomes" id="UP001595755"/>
    </source>
</evidence>